<comment type="caution">
    <text evidence="9">The sequence shown here is derived from an EMBL/GenBank/DDBJ whole genome shotgun (WGS) entry which is preliminary data.</text>
</comment>
<evidence type="ECO:0000256" key="4">
    <source>
        <dbReference type="ARBA" id="ARBA00022989"/>
    </source>
</evidence>
<comment type="similarity">
    <text evidence="8">Belongs to the insect chemoreceptor superfamily. Gustatory receptor (GR) family.</text>
</comment>
<feature type="transmembrane region" description="Helical" evidence="8">
    <location>
        <begin position="35"/>
        <end position="53"/>
    </location>
</feature>
<dbReference type="Proteomes" id="UP001168821">
    <property type="component" value="Unassembled WGS sequence"/>
</dbReference>
<dbReference type="GO" id="GO:0050909">
    <property type="term" value="P:sensory perception of taste"/>
    <property type="evidence" value="ECO:0007669"/>
    <property type="project" value="InterPro"/>
</dbReference>
<feature type="transmembrane region" description="Helical" evidence="8">
    <location>
        <begin position="119"/>
        <end position="139"/>
    </location>
</feature>
<keyword evidence="3 8" id="KW-0812">Transmembrane</keyword>
<evidence type="ECO:0000313" key="9">
    <source>
        <dbReference type="EMBL" id="KAJ3652246.1"/>
    </source>
</evidence>
<reference evidence="9" key="1">
    <citation type="journal article" date="2023" name="G3 (Bethesda)">
        <title>Whole genome assemblies of Zophobas morio and Tenebrio molitor.</title>
        <authorList>
            <person name="Kaur S."/>
            <person name="Stinson S.A."/>
            <person name="diCenzo G.C."/>
        </authorList>
    </citation>
    <scope>NUCLEOTIDE SEQUENCE</scope>
    <source>
        <strain evidence="9">QUZm001</strain>
    </source>
</reference>
<organism evidence="9 10">
    <name type="scientific">Zophobas morio</name>
    <dbReference type="NCBI Taxonomy" id="2755281"/>
    <lineage>
        <taxon>Eukaryota</taxon>
        <taxon>Metazoa</taxon>
        <taxon>Ecdysozoa</taxon>
        <taxon>Arthropoda</taxon>
        <taxon>Hexapoda</taxon>
        <taxon>Insecta</taxon>
        <taxon>Pterygota</taxon>
        <taxon>Neoptera</taxon>
        <taxon>Endopterygota</taxon>
        <taxon>Coleoptera</taxon>
        <taxon>Polyphaga</taxon>
        <taxon>Cucujiformia</taxon>
        <taxon>Tenebrionidae</taxon>
        <taxon>Zophobas</taxon>
    </lineage>
</organism>
<keyword evidence="5 8" id="KW-0472">Membrane</keyword>
<dbReference type="EMBL" id="JALNTZ010000005">
    <property type="protein sequence ID" value="KAJ3652246.1"/>
    <property type="molecule type" value="Genomic_DNA"/>
</dbReference>
<gene>
    <name evidence="9" type="ORF">Zmor_018227</name>
</gene>
<dbReference type="AlphaFoldDB" id="A0AA38IBC6"/>
<evidence type="ECO:0000313" key="10">
    <source>
        <dbReference type="Proteomes" id="UP001168821"/>
    </source>
</evidence>
<comment type="subcellular location">
    <subcellularLocation>
        <location evidence="1 8">Cell membrane</location>
        <topology evidence="1 8">Multi-pass membrane protein</topology>
    </subcellularLocation>
</comment>
<sequence length="368" mass="42490">MSFKELTLVFKVGRFFALTPSSVQPKSNTVLQKLYTLLICTLITLAVIGSATYKKFYSQFIHIKVAVCLLSDSLLFSLIIYTMIVQGLYRRKVWNDFIDILKRTEHLTKTQNLNKIVPYYFEFLAVNLIHLSFSTYVVAMWSKINGMRFLREEGITVIQVYLKLFCKYILYVLLKMLLIRYKGLKNVLLLSLEQIIRNFKSNWSDETVLQLVKNVQLLMCVLKKSVDIFNSMFGWPLFFIISFTTIEIMNTIDDALFHSSELGLFHMILMNVASVGWTFVGIVALILKCQALYQEAEEIVSLSYQLQLLCTDNSVNENLKIRQFPNFVIKNLPKFSAANFFLVDKSTILSMLATLGTFLIIMVQFSSK</sequence>
<feature type="transmembrane region" description="Helical" evidence="8">
    <location>
        <begin position="348"/>
        <end position="365"/>
    </location>
</feature>
<comment type="function">
    <text evidence="8">Gustatory receptor which mediates acceptance or avoidance behavior, depending on its substrates.</text>
</comment>
<dbReference type="PANTHER" id="PTHR21143:SF104">
    <property type="entry name" value="GUSTATORY RECEPTOR 8A-RELATED"/>
    <property type="match status" value="1"/>
</dbReference>
<evidence type="ECO:0000256" key="8">
    <source>
        <dbReference type="RuleBase" id="RU363108"/>
    </source>
</evidence>
<dbReference type="GO" id="GO:0008049">
    <property type="term" value="P:male courtship behavior"/>
    <property type="evidence" value="ECO:0007669"/>
    <property type="project" value="TreeGrafter"/>
</dbReference>
<keyword evidence="7 8" id="KW-0807">Transducer</keyword>
<dbReference type="GO" id="GO:0007635">
    <property type="term" value="P:chemosensory behavior"/>
    <property type="evidence" value="ECO:0007669"/>
    <property type="project" value="TreeGrafter"/>
</dbReference>
<proteinExistence type="inferred from homology"/>
<dbReference type="GO" id="GO:0030425">
    <property type="term" value="C:dendrite"/>
    <property type="evidence" value="ECO:0007669"/>
    <property type="project" value="TreeGrafter"/>
</dbReference>
<feature type="transmembrane region" description="Helical" evidence="8">
    <location>
        <begin position="233"/>
        <end position="252"/>
    </location>
</feature>
<accession>A0AA38IBC6</accession>
<dbReference type="GO" id="GO:0005886">
    <property type="term" value="C:plasma membrane"/>
    <property type="evidence" value="ECO:0007669"/>
    <property type="project" value="UniProtKB-SubCell"/>
</dbReference>
<evidence type="ECO:0000256" key="2">
    <source>
        <dbReference type="ARBA" id="ARBA00022475"/>
    </source>
</evidence>
<evidence type="ECO:0000256" key="7">
    <source>
        <dbReference type="ARBA" id="ARBA00023224"/>
    </source>
</evidence>
<evidence type="ECO:0000256" key="3">
    <source>
        <dbReference type="ARBA" id="ARBA00022692"/>
    </source>
</evidence>
<evidence type="ECO:0000256" key="6">
    <source>
        <dbReference type="ARBA" id="ARBA00023170"/>
    </source>
</evidence>
<keyword evidence="10" id="KW-1185">Reference proteome</keyword>
<keyword evidence="2 8" id="KW-1003">Cell membrane</keyword>
<dbReference type="InterPro" id="IPR013604">
    <property type="entry name" value="7TM_chemorcpt"/>
</dbReference>
<feature type="transmembrane region" description="Helical" evidence="8">
    <location>
        <begin position="65"/>
        <end position="89"/>
    </location>
</feature>
<protein>
    <recommendedName>
        <fullName evidence="8">Gustatory receptor</fullName>
    </recommendedName>
</protein>
<dbReference type="Pfam" id="PF08395">
    <property type="entry name" value="7tm_7"/>
    <property type="match status" value="1"/>
</dbReference>
<name>A0AA38IBC6_9CUCU</name>
<dbReference type="GO" id="GO:0043025">
    <property type="term" value="C:neuronal cell body"/>
    <property type="evidence" value="ECO:0007669"/>
    <property type="project" value="TreeGrafter"/>
</dbReference>
<evidence type="ECO:0000256" key="5">
    <source>
        <dbReference type="ARBA" id="ARBA00023136"/>
    </source>
</evidence>
<keyword evidence="6 8" id="KW-0675">Receptor</keyword>
<dbReference type="GO" id="GO:0007165">
    <property type="term" value="P:signal transduction"/>
    <property type="evidence" value="ECO:0007669"/>
    <property type="project" value="UniProtKB-KW"/>
</dbReference>
<keyword evidence="4 8" id="KW-1133">Transmembrane helix</keyword>
<feature type="transmembrane region" description="Helical" evidence="8">
    <location>
        <begin position="160"/>
        <end position="181"/>
    </location>
</feature>
<feature type="transmembrane region" description="Helical" evidence="8">
    <location>
        <begin position="264"/>
        <end position="287"/>
    </location>
</feature>
<evidence type="ECO:0000256" key="1">
    <source>
        <dbReference type="ARBA" id="ARBA00004651"/>
    </source>
</evidence>
<dbReference type="PANTHER" id="PTHR21143">
    <property type="entry name" value="INVERTEBRATE GUSTATORY RECEPTOR"/>
    <property type="match status" value="1"/>
</dbReference>
<dbReference type="GO" id="GO:0030424">
    <property type="term" value="C:axon"/>
    <property type="evidence" value="ECO:0007669"/>
    <property type="project" value="TreeGrafter"/>
</dbReference>